<dbReference type="SUPFAM" id="SSF47144">
    <property type="entry name" value="HSC20 (HSCB), C-terminal oligomerisation domain"/>
    <property type="match status" value="1"/>
</dbReference>
<evidence type="ECO:0000313" key="6">
    <source>
        <dbReference type="Proteomes" id="UP000184287"/>
    </source>
</evidence>
<dbReference type="OrthoDB" id="287587at2"/>
<dbReference type="InterPro" id="IPR001623">
    <property type="entry name" value="DnaJ_domain"/>
</dbReference>
<dbReference type="RefSeq" id="WP_073230461.1">
    <property type="nucleotide sequence ID" value="NZ_FQUQ01000002.1"/>
</dbReference>
<proteinExistence type="inferred from homology"/>
<accession>A0A1M4ZXE9</accession>
<evidence type="ECO:0000256" key="2">
    <source>
        <dbReference type="ARBA" id="ARBA00023186"/>
    </source>
</evidence>
<organism evidence="5 6">
    <name type="scientific">Pedobacter caeni</name>
    <dbReference type="NCBI Taxonomy" id="288992"/>
    <lineage>
        <taxon>Bacteria</taxon>
        <taxon>Pseudomonadati</taxon>
        <taxon>Bacteroidota</taxon>
        <taxon>Sphingobacteriia</taxon>
        <taxon>Sphingobacteriales</taxon>
        <taxon>Sphingobacteriaceae</taxon>
        <taxon>Pedobacter</taxon>
    </lineage>
</organism>
<dbReference type="SUPFAM" id="SSF46565">
    <property type="entry name" value="Chaperone J-domain"/>
    <property type="match status" value="1"/>
</dbReference>
<dbReference type="Proteomes" id="UP000184287">
    <property type="component" value="Unassembled WGS sequence"/>
</dbReference>
<protein>
    <submittedName>
        <fullName evidence="5">Molecular chaperone HscB</fullName>
    </submittedName>
</protein>
<dbReference type="EMBL" id="FQUQ01000002">
    <property type="protein sequence ID" value="SHF22723.1"/>
    <property type="molecule type" value="Genomic_DNA"/>
</dbReference>
<evidence type="ECO:0000256" key="1">
    <source>
        <dbReference type="ARBA" id="ARBA00010476"/>
    </source>
</evidence>
<dbReference type="GO" id="GO:0051259">
    <property type="term" value="P:protein complex oligomerization"/>
    <property type="evidence" value="ECO:0007669"/>
    <property type="project" value="InterPro"/>
</dbReference>
<name>A0A1M4ZXE9_9SPHI</name>
<dbReference type="PANTHER" id="PTHR14021:SF15">
    <property type="entry name" value="IRON-SULFUR CLUSTER CO-CHAPERONE PROTEIN HSCB"/>
    <property type="match status" value="1"/>
</dbReference>
<dbReference type="CDD" id="cd06257">
    <property type="entry name" value="DnaJ"/>
    <property type="match status" value="1"/>
</dbReference>
<reference evidence="6" key="1">
    <citation type="submission" date="2016-11" db="EMBL/GenBank/DDBJ databases">
        <authorList>
            <person name="Varghese N."/>
            <person name="Submissions S."/>
        </authorList>
    </citation>
    <scope>NUCLEOTIDE SEQUENCE [LARGE SCALE GENOMIC DNA]</scope>
    <source>
        <strain evidence="6">DSM 16990</strain>
    </source>
</reference>
<sequence>MTDYFEFYGLPVSFNPDAGLVKKKFYELSKKYHPDFYINESEAKQEEVLELSTVNNKAYQVLSDPQKRLHYILELKGQLTEGENYKLPQDFLMEMMDVNESLMDLQFDPDAERLASVKVEVDVIEKGLSDKIAALTASFESEDTDGQIRLLIAIKDLYYRNKYLYRIRESIHKAESAV</sequence>
<comment type="similarity">
    <text evidence="1">Belongs to the HscB family.</text>
</comment>
<comment type="function">
    <text evidence="3">Co-chaperone involved in the maturation of iron-sulfur cluster-containing proteins. Seems to help targeting proteins to be folded toward HscA.</text>
</comment>
<dbReference type="Gene3D" id="1.10.287.110">
    <property type="entry name" value="DnaJ domain"/>
    <property type="match status" value="1"/>
</dbReference>
<evidence type="ECO:0000313" key="5">
    <source>
        <dbReference type="EMBL" id="SHF22723.1"/>
    </source>
</evidence>
<dbReference type="InterPro" id="IPR036386">
    <property type="entry name" value="HscB_C_sf"/>
</dbReference>
<dbReference type="Pfam" id="PF07743">
    <property type="entry name" value="HSCB_C"/>
    <property type="match status" value="1"/>
</dbReference>
<dbReference type="PROSITE" id="PS50076">
    <property type="entry name" value="DNAJ_2"/>
    <property type="match status" value="1"/>
</dbReference>
<dbReference type="InterPro" id="IPR009073">
    <property type="entry name" value="HscB_oligo_C"/>
</dbReference>
<dbReference type="InterPro" id="IPR036869">
    <property type="entry name" value="J_dom_sf"/>
</dbReference>
<dbReference type="SMART" id="SM00271">
    <property type="entry name" value="DnaJ"/>
    <property type="match status" value="1"/>
</dbReference>
<dbReference type="NCBIfam" id="TIGR00714">
    <property type="entry name" value="hscB"/>
    <property type="match status" value="1"/>
</dbReference>
<keyword evidence="6" id="KW-1185">Reference proteome</keyword>
<dbReference type="GO" id="GO:0044571">
    <property type="term" value="P:[2Fe-2S] cluster assembly"/>
    <property type="evidence" value="ECO:0007669"/>
    <property type="project" value="InterPro"/>
</dbReference>
<gene>
    <name evidence="5" type="ORF">SAMN04488522_102504</name>
</gene>
<evidence type="ECO:0000259" key="4">
    <source>
        <dbReference type="PROSITE" id="PS50076"/>
    </source>
</evidence>
<dbReference type="GO" id="GO:0051087">
    <property type="term" value="F:protein-folding chaperone binding"/>
    <property type="evidence" value="ECO:0007669"/>
    <property type="project" value="InterPro"/>
</dbReference>
<dbReference type="GO" id="GO:0001671">
    <property type="term" value="F:ATPase activator activity"/>
    <property type="evidence" value="ECO:0007669"/>
    <property type="project" value="InterPro"/>
</dbReference>
<keyword evidence="2" id="KW-0143">Chaperone</keyword>
<feature type="domain" description="J" evidence="4">
    <location>
        <begin position="3"/>
        <end position="75"/>
    </location>
</feature>
<dbReference type="InterPro" id="IPR004640">
    <property type="entry name" value="HscB"/>
</dbReference>
<dbReference type="STRING" id="288992.SAMN04488522_102504"/>
<evidence type="ECO:0000256" key="3">
    <source>
        <dbReference type="ARBA" id="ARBA00025596"/>
    </source>
</evidence>
<dbReference type="PANTHER" id="PTHR14021">
    <property type="entry name" value="IRON-SULFUR CLUSTER CO-CHAPERONE PROTEIN HSCB"/>
    <property type="match status" value="1"/>
</dbReference>
<dbReference type="Pfam" id="PF00226">
    <property type="entry name" value="DnaJ"/>
    <property type="match status" value="1"/>
</dbReference>
<dbReference type="Gene3D" id="1.20.1280.20">
    <property type="entry name" value="HscB, C-terminal domain"/>
    <property type="match status" value="1"/>
</dbReference>
<dbReference type="AlphaFoldDB" id="A0A1M4ZXE9"/>